<dbReference type="InterPro" id="IPR050560">
    <property type="entry name" value="MYB_TF"/>
</dbReference>
<organism evidence="7 8">
    <name type="scientific">Tritrichomonas foetus</name>
    <dbReference type="NCBI Taxonomy" id="1144522"/>
    <lineage>
        <taxon>Eukaryota</taxon>
        <taxon>Metamonada</taxon>
        <taxon>Parabasalia</taxon>
        <taxon>Tritrichomonadida</taxon>
        <taxon>Tritrichomonadidae</taxon>
        <taxon>Tritrichomonas</taxon>
    </lineage>
</organism>
<dbReference type="GO" id="GO:0000981">
    <property type="term" value="F:DNA-binding transcription factor activity, RNA polymerase II-specific"/>
    <property type="evidence" value="ECO:0007669"/>
    <property type="project" value="TreeGrafter"/>
</dbReference>
<dbReference type="Proteomes" id="UP000179807">
    <property type="component" value="Unassembled WGS sequence"/>
</dbReference>
<keyword evidence="8" id="KW-1185">Reference proteome</keyword>
<feature type="domain" description="HTH myb-type" evidence="6">
    <location>
        <begin position="103"/>
        <end position="158"/>
    </location>
</feature>
<gene>
    <name evidence="7" type="ORF">TRFO_14960</name>
</gene>
<dbReference type="RefSeq" id="XP_068367788.1">
    <property type="nucleotide sequence ID" value="XM_068498117.1"/>
</dbReference>
<feature type="compositionally biased region" description="Polar residues" evidence="3">
    <location>
        <begin position="50"/>
        <end position="77"/>
    </location>
</feature>
<reference evidence="7" key="1">
    <citation type="submission" date="2016-10" db="EMBL/GenBank/DDBJ databases">
        <authorList>
            <person name="Benchimol M."/>
            <person name="Almeida L.G."/>
            <person name="Vasconcelos A.T."/>
            <person name="Perreira-Neves A."/>
            <person name="Rosa I.A."/>
            <person name="Tasca T."/>
            <person name="Bogo M.R."/>
            <person name="de Souza W."/>
        </authorList>
    </citation>
    <scope>NUCLEOTIDE SEQUENCE [LARGE SCALE GENOMIC DNA]</scope>
    <source>
        <strain evidence="7">K</strain>
    </source>
</reference>
<dbReference type="SMART" id="SM00717">
    <property type="entry name" value="SANT"/>
    <property type="match status" value="2"/>
</dbReference>
<dbReference type="SUPFAM" id="SSF46689">
    <property type="entry name" value="Homeodomain-like"/>
    <property type="match status" value="1"/>
</dbReference>
<feature type="region of interest" description="Disordered" evidence="3">
    <location>
        <begin position="50"/>
        <end position="111"/>
    </location>
</feature>
<sequence>MYSLTLPQSSLPKFTSQLSLHDESLENESNASEQKPYLSLLKNLLNKSNPNFAKTENQPGSYISNGIKSTCNNQSQESSEDENQKSLLSNPTQSQHQNQNQSHNSQMKSKWTPEEDNLLVNTIAKFGTKNWSLVASEVTGRTGKQCRERWLNQLSPDLNKDHWTPQEDQILIQFQAYYGNSWSKIAYSLPGRSANSIKNRWSFLLRHRALHAVAANFTNHFLSNPQTISPSISPIVNNSVVMTSVPIHNASPINIPVVMKQSECVCDEISQEPYSDKLVKKNYMQPYMILNGLSPAATFLSNPTFASTIPVQQWAPILPI</sequence>
<dbReference type="PROSITE" id="PS51294">
    <property type="entry name" value="HTH_MYB"/>
    <property type="match status" value="2"/>
</dbReference>
<dbReference type="InterPro" id="IPR017884">
    <property type="entry name" value="SANT_dom"/>
</dbReference>
<feature type="compositionally biased region" description="Low complexity" evidence="3">
    <location>
        <begin position="93"/>
        <end position="106"/>
    </location>
</feature>
<dbReference type="FunFam" id="1.10.10.60:FF:000010">
    <property type="entry name" value="Transcriptional activator Myb isoform A"/>
    <property type="match status" value="1"/>
</dbReference>
<dbReference type="PANTHER" id="PTHR45614">
    <property type="entry name" value="MYB PROTEIN-RELATED"/>
    <property type="match status" value="1"/>
</dbReference>
<dbReference type="InterPro" id="IPR001005">
    <property type="entry name" value="SANT/Myb"/>
</dbReference>
<evidence type="ECO:0000259" key="5">
    <source>
        <dbReference type="PROSITE" id="PS51293"/>
    </source>
</evidence>
<dbReference type="PROSITE" id="PS50090">
    <property type="entry name" value="MYB_LIKE"/>
    <property type="match status" value="2"/>
</dbReference>
<dbReference type="PROSITE" id="PS51293">
    <property type="entry name" value="SANT"/>
    <property type="match status" value="1"/>
</dbReference>
<keyword evidence="1" id="KW-0677">Repeat</keyword>
<name>A0A1J4KY69_9EUKA</name>
<dbReference type="PANTHER" id="PTHR45614:SF299">
    <property type="entry name" value="MYB-LIKE DNA-BINDING DOMAIN CONTAINING PROTEIN"/>
    <property type="match status" value="1"/>
</dbReference>
<feature type="domain" description="Myb-like" evidence="4">
    <location>
        <begin position="103"/>
        <end position="154"/>
    </location>
</feature>
<protein>
    <recommendedName>
        <fullName evidence="9">Myb-like DNA-binding domain containing protein</fullName>
    </recommendedName>
</protein>
<feature type="domain" description="HTH myb-type" evidence="6">
    <location>
        <begin position="159"/>
        <end position="209"/>
    </location>
</feature>
<dbReference type="AlphaFoldDB" id="A0A1J4KY69"/>
<evidence type="ECO:0000256" key="1">
    <source>
        <dbReference type="ARBA" id="ARBA00022737"/>
    </source>
</evidence>
<evidence type="ECO:0000256" key="2">
    <source>
        <dbReference type="ARBA" id="ARBA00023125"/>
    </source>
</evidence>
<evidence type="ECO:0000313" key="7">
    <source>
        <dbReference type="EMBL" id="OHT14652.1"/>
    </source>
</evidence>
<comment type="caution">
    <text evidence="7">The sequence shown here is derived from an EMBL/GenBank/DDBJ whole genome shotgun (WGS) entry which is preliminary data.</text>
</comment>
<evidence type="ECO:0000259" key="6">
    <source>
        <dbReference type="PROSITE" id="PS51294"/>
    </source>
</evidence>
<evidence type="ECO:0000256" key="3">
    <source>
        <dbReference type="SAM" id="MobiDB-lite"/>
    </source>
</evidence>
<proteinExistence type="predicted"/>
<dbReference type="VEuPathDB" id="TrichDB:TRFO_14960"/>
<dbReference type="GO" id="GO:0000978">
    <property type="term" value="F:RNA polymerase II cis-regulatory region sequence-specific DNA binding"/>
    <property type="evidence" value="ECO:0007669"/>
    <property type="project" value="TreeGrafter"/>
</dbReference>
<dbReference type="GO" id="GO:0005634">
    <property type="term" value="C:nucleus"/>
    <property type="evidence" value="ECO:0007669"/>
    <property type="project" value="TreeGrafter"/>
</dbReference>
<evidence type="ECO:0008006" key="9">
    <source>
        <dbReference type="Google" id="ProtNLM"/>
    </source>
</evidence>
<feature type="domain" description="SANT" evidence="5">
    <location>
        <begin position="106"/>
        <end position="148"/>
    </location>
</feature>
<dbReference type="OrthoDB" id="2143914at2759"/>
<dbReference type="CDD" id="cd00167">
    <property type="entry name" value="SANT"/>
    <property type="match status" value="2"/>
</dbReference>
<accession>A0A1J4KY69</accession>
<dbReference type="Gene3D" id="1.10.10.60">
    <property type="entry name" value="Homeodomain-like"/>
    <property type="match status" value="2"/>
</dbReference>
<dbReference type="Pfam" id="PF00249">
    <property type="entry name" value="Myb_DNA-binding"/>
    <property type="match status" value="2"/>
</dbReference>
<dbReference type="InterPro" id="IPR017930">
    <property type="entry name" value="Myb_dom"/>
</dbReference>
<dbReference type="GeneID" id="94832821"/>
<feature type="domain" description="Myb-like" evidence="4">
    <location>
        <begin position="155"/>
        <end position="205"/>
    </location>
</feature>
<keyword evidence="2" id="KW-0238">DNA-binding</keyword>
<dbReference type="InterPro" id="IPR009057">
    <property type="entry name" value="Homeodomain-like_sf"/>
</dbReference>
<dbReference type="EMBL" id="MLAK01000335">
    <property type="protein sequence ID" value="OHT14652.1"/>
    <property type="molecule type" value="Genomic_DNA"/>
</dbReference>
<evidence type="ECO:0000313" key="8">
    <source>
        <dbReference type="Proteomes" id="UP000179807"/>
    </source>
</evidence>
<evidence type="ECO:0000259" key="4">
    <source>
        <dbReference type="PROSITE" id="PS50090"/>
    </source>
</evidence>